<keyword evidence="2 7" id="KW-0819">tRNA processing</keyword>
<dbReference type="GO" id="GO:0001682">
    <property type="term" value="P:tRNA 5'-leader removal"/>
    <property type="evidence" value="ECO:0007669"/>
    <property type="project" value="UniProtKB-UniRule"/>
</dbReference>
<dbReference type="GO" id="GO:0030677">
    <property type="term" value="C:ribonuclease P complex"/>
    <property type="evidence" value="ECO:0007669"/>
    <property type="project" value="TreeGrafter"/>
</dbReference>
<comment type="catalytic activity">
    <reaction evidence="7">
        <text>Endonucleolytic cleavage of RNA, removing 5'-extranucleotides from tRNA precursor.</text>
        <dbReference type="EC" id="3.1.26.5"/>
    </reaction>
</comment>
<dbReference type="Proteomes" id="UP000241736">
    <property type="component" value="Unassembled WGS sequence"/>
</dbReference>
<evidence type="ECO:0000256" key="1">
    <source>
        <dbReference type="ARBA" id="ARBA00002663"/>
    </source>
</evidence>
<comment type="similarity">
    <text evidence="7">Belongs to the RnpA family.</text>
</comment>
<evidence type="ECO:0000256" key="8">
    <source>
        <dbReference type="NCBIfam" id="TIGR00188"/>
    </source>
</evidence>
<dbReference type="HAMAP" id="MF_00227">
    <property type="entry name" value="RNase_P"/>
    <property type="match status" value="1"/>
</dbReference>
<gene>
    <name evidence="7 10" type="primary">rnpA</name>
    <name evidence="10" type="ORF">C6N40_10150</name>
</gene>
<comment type="function">
    <text evidence="1 7">RNaseP catalyzes the removal of the 5'-leader sequence from pre-tRNA to produce the mature 5'-terminus. It can also cleave other RNA substrates such as 4.5S RNA. The protein component plays an auxiliary but essential role in vivo by binding to the 5'-leader sequence and broadening the substrate specificity of the ribozyme.</text>
</comment>
<dbReference type="InterPro" id="IPR000100">
    <property type="entry name" value="RNase_P"/>
</dbReference>
<dbReference type="EMBL" id="PVLF01000015">
    <property type="protein sequence ID" value="PRH81943.1"/>
    <property type="molecule type" value="Genomic_DNA"/>
</dbReference>
<organism evidence="10 11">
    <name type="scientific">Arenimonas caeni</name>
    <dbReference type="NCBI Taxonomy" id="2058085"/>
    <lineage>
        <taxon>Bacteria</taxon>
        <taxon>Pseudomonadati</taxon>
        <taxon>Pseudomonadota</taxon>
        <taxon>Gammaproteobacteria</taxon>
        <taxon>Lysobacterales</taxon>
        <taxon>Lysobacteraceae</taxon>
        <taxon>Arenimonas</taxon>
    </lineage>
</organism>
<dbReference type="Gene3D" id="3.30.230.10">
    <property type="match status" value="1"/>
</dbReference>
<dbReference type="RefSeq" id="WP_106990909.1">
    <property type="nucleotide sequence ID" value="NZ_KZ679093.1"/>
</dbReference>
<dbReference type="AlphaFoldDB" id="A0A2P6M7G6"/>
<reference evidence="10 11" key="1">
    <citation type="submission" date="2018-03" db="EMBL/GenBank/DDBJ databases">
        <title>Arenimonas caeni sp. nov., isolated from activated sludge.</title>
        <authorList>
            <person name="Liu H."/>
        </authorList>
    </citation>
    <scope>NUCLEOTIDE SEQUENCE [LARGE SCALE GENOMIC DNA]</scope>
    <source>
        <strain evidence="11">z29</strain>
    </source>
</reference>
<keyword evidence="5 7" id="KW-0378">Hydrolase</keyword>
<dbReference type="InterPro" id="IPR014721">
    <property type="entry name" value="Ribsml_uS5_D2-typ_fold_subgr"/>
</dbReference>
<comment type="caution">
    <text evidence="10">The sequence shown here is derived from an EMBL/GenBank/DDBJ whole genome shotgun (WGS) entry which is preliminary data.</text>
</comment>
<feature type="region of interest" description="Disordered" evidence="9">
    <location>
        <begin position="119"/>
        <end position="145"/>
    </location>
</feature>
<dbReference type="PANTHER" id="PTHR33992">
    <property type="entry name" value="RIBONUCLEASE P PROTEIN COMPONENT"/>
    <property type="match status" value="1"/>
</dbReference>
<accession>A0A2P6M7G6</accession>
<dbReference type="NCBIfam" id="TIGR00188">
    <property type="entry name" value="rnpA"/>
    <property type="match status" value="1"/>
</dbReference>
<dbReference type="InterPro" id="IPR020539">
    <property type="entry name" value="RNase_P_CS"/>
</dbReference>
<comment type="subunit">
    <text evidence="7">Consists of a catalytic RNA component (M1 or rnpB) and a protein subunit.</text>
</comment>
<keyword evidence="3 7" id="KW-0540">Nuclease</keyword>
<proteinExistence type="inferred from homology"/>
<evidence type="ECO:0000256" key="2">
    <source>
        <dbReference type="ARBA" id="ARBA00022694"/>
    </source>
</evidence>
<name>A0A2P6M7G6_9GAMM</name>
<evidence type="ECO:0000256" key="4">
    <source>
        <dbReference type="ARBA" id="ARBA00022759"/>
    </source>
</evidence>
<dbReference type="PROSITE" id="PS00648">
    <property type="entry name" value="RIBONUCLEASE_P"/>
    <property type="match status" value="1"/>
</dbReference>
<evidence type="ECO:0000256" key="9">
    <source>
        <dbReference type="SAM" id="MobiDB-lite"/>
    </source>
</evidence>
<dbReference type="OrthoDB" id="9796422at2"/>
<dbReference type="GO" id="GO:0042781">
    <property type="term" value="F:3'-tRNA processing endoribonuclease activity"/>
    <property type="evidence" value="ECO:0007669"/>
    <property type="project" value="TreeGrafter"/>
</dbReference>
<dbReference type="GO" id="GO:0004526">
    <property type="term" value="F:ribonuclease P activity"/>
    <property type="evidence" value="ECO:0007669"/>
    <property type="project" value="UniProtKB-UniRule"/>
</dbReference>
<evidence type="ECO:0000256" key="6">
    <source>
        <dbReference type="ARBA" id="ARBA00022884"/>
    </source>
</evidence>
<dbReference type="InterPro" id="IPR020568">
    <property type="entry name" value="Ribosomal_Su5_D2-typ_SF"/>
</dbReference>
<dbReference type="PANTHER" id="PTHR33992:SF1">
    <property type="entry name" value="RIBONUCLEASE P PROTEIN COMPONENT"/>
    <property type="match status" value="1"/>
</dbReference>
<evidence type="ECO:0000313" key="10">
    <source>
        <dbReference type="EMBL" id="PRH81943.1"/>
    </source>
</evidence>
<feature type="compositionally biased region" description="Basic and acidic residues" evidence="9">
    <location>
        <begin position="136"/>
        <end position="145"/>
    </location>
</feature>
<evidence type="ECO:0000256" key="7">
    <source>
        <dbReference type="HAMAP-Rule" id="MF_00227"/>
    </source>
</evidence>
<sequence>MNPLPPVPPASFPPSARLRVSAEFQAVFKGGRRLSSPQLRLFAHVRAEASVPRLGVAVSKKVDKRAVGRNRIKRIARDVFRRQRHELPPGDYVLIAQPGAAALDNAALREQWLQLLGRARSLKPTPPAGTMPASTDARERPATDS</sequence>
<evidence type="ECO:0000256" key="3">
    <source>
        <dbReference type="ARBA" id="ARBA00022722"/>
    </source>
</evidence>
<evidence type="ECO:0000313" key="11">
    <source>
        <dbReference type="Proteomes" id="UP000241736"/>
    </source>
</evidence>
<evidence type="ECO:0000256" key="5">
    <source>
        <dbReference type="ARBA" id="ARBA00022801"/>
    </source>
</evidence>
<keyword evidence="4 7" id="KW-0255">Endonuclease</keyword>
<keyword evidence="11" id="KW-1185">Reference proteome</keyword>
<protein>
    <recommendedName>
        <fullName evidence="7 8">Ribonuclease P protein component</fullName>
        <shortName evidence="7">RNase P protein</shortName>
        <shortName evidence="7">RNaseP protein</shortName>
        <ecNumber evidence="7 8">3.1.26.5</ecNumber>
    </recommendedName>
    <alternativeName>
        <fullName evidence="7">Protein C5</fullName>
    </alternativeName>
</protein>
<dbReference type="Pfam" id="PF00825">
    <property type="entry name" value="Ribonuclease_P"/>
    <property type="match status" value="1"/>
</dbReference>
<keyword evidence="6 7" id="KW-0694">RNA-binding</keyword>
<dbReference type="SUPFAM" id="SSF54211">
    <property type="entry name" value="Ribosomal protein S5 domain 2-like"/>
    <property type="match status" value="1"/>
</dbReference>
<dbReference type="EC" id="3.1.26.5" evidence="7 8"/>
<dbReference type="GO" id="GO:0000049">
    <property type="term" value="F:tRNA binding"/>
    <property type="evidence" value="ECO:0007669"/>
    <property type="project" value="UniProtKB-UniRule"/>
</dbReference>